<evidence type="ECO:0000259" key="1">
    <source>
        <dbReference type="Pfam" id="PF01738"/>
    </source>
</evidence>
<dbReference type="InterPro" id="IPR050261">
    <property type="entry name" value="FrsA_esterase"/>
</dbReference>
<feature type="domain" description="Dienelactone hydrolase" evidence="1">
    <location>
        <begin position="24"/>
        <end position="236"/>
    </location>
</feature>
<keyword evidence="2" id="KW-0378">Hydrolase</keyword>
<dbReference type="InterPro" id="IPR002925">
    <property type="entry name" value="Dienelactn_hydro"/>
</dbReference>
<dbReference type="InterPro" id="IPR029058">
    <property type="entry name" value="AB_hydrolase_fold"/>
</dbReference>
<evidence type="ECO:0000313" key="2">
    <source>
        <dbReference type="EMBL" id="MDQ7249996.1"/>
    </source>
</evidence>
<accession>A0ABU0YQJ8</accession>
<reference evidence="3" key="1">
    <citation type="submission" date="2023-08" db="EMBL/GenBank/DDBJ databases">
        <title>Rhodospirillaceae gen. nov., a novel taxon isolated from the Yangtze River Yuezi River estuary sludge.</title>
        <authorList>
            <person name="Ruan L."/>
        </authorList>
    </citation>
    <scope>NUCLEOTIDE SEQUENCE [LARGE SCALE GENOMIC DNA]</scope>
    <source>
        <strain evidence="3">R-7</strain>
    </source>
</reference>
<proteinExistence type="predicted"/>
<dbReference type="GO" id="GO:0016787">
    <property type="term" value="F:hydrolase activity"/>
    <property type="evidence" value="ECO:0007669"/>
    <property type="project" value="UniProtKB-KW"/>
</dbReference>
<name>A0ABU0YQJ8_9PROT</name>
<dbReference type="RefSeq" id="WP_379958677.1">
    <property type="nucleotide sequence ID" value="NZ_JAUYVI010000006.1"/>
</dbReference>
<organism evidence="2 3">
    <name type="scientific">Dongia sedimenti</name>
    <dbReference type="NCBI Taxonomy" id="3064282"/>
    <lineage>
        <taxon>Bacteria</taxon>
        <taxon>Pseudomonadati</taxon>
        <taxon>Pseudomonadota</taxon>
        <taxon>Alphaproteobacteria</taxon>
        <taxon>Rhodospirillales</taxon>
        <taxon>Dongiaceae</taxon>
        <taxon>Dongia</taxon>
    </lineage>
</organism>
<dbReference type="SUPFAM" id="SSF53474">
    <property type="entry name" value="alpha/beta-Hydrolases"/>
    <property type="match status" value="1"/>
</dbReference>
<gene>
    <name evidence="2" type="ORF">Q8A70_20065</name>
</gene>
<evidence type="ECO:0000313" key="3">
    <source>
        <dbReference type="Proteomes" id="UP001230156"/>
    </source>
</evidence>
<dbReference type="Pfam" id="PF01738">
    <property type="entry name" value="DLH"/>
    <property type="match status" value="1"/>
</dbReference>
<keyword evidence="3" id="KW-1185">Reference proteome</keyword>
<dbReference type="Gene3D" id="3.40.50.1820">
    <property type="entry name" value="alpha/beta hydrolase"/>
    <property type="match status" value="1"/>
</dbReference>
<sequence>MRTETITYEADGLRFKSELYVEAGTEPKPGVLVFPEAFGLSDHARTRAEGLAKLGYAALACDIHGDGRLVTDLGEALGLLKPLYADTKRMRARGLAALKMLQAREEVVPARTASIGFCFGGTMSLELARSGADLKAVVGFHSGLSTSAPKSDAKAYKGRVLVCIGADDPFIKPEERMAFEEEMRNAGVDWQMHLYGGTVHSFTSRDADQRNNPAMRYSEAADKESWAAMQEIFSAVLFT</sequence>
<dbReference type="EMBL" id="JAUYVI010000006">
    <property type="protein sequence ID" value="MDQ7249996.1"/>
    <property type="molecule type" value="Genomic_DNA"/>
</dbReference>
<comment type="caution">
    <text evidence="2">The sequence shown here is derived from an EMBL/GenBank/DDBJ whole genome shotgun (WGS) entry which is preliminary data.</text>
</comment>
<dbReference type="PANTHER" id="PTHR22946">
    <property type="entry name" value="DIENELACTONE HYDROLASE DOMAIN-CONTAINING PROTEIN-RELATED"/>
    <property type="match status" value="1"/>
</dbReference>
<dbReference type="Proteomes" id="UP001230156">
    <property type="component" value="Unassembled WGS sequence"/>
</dbReference>
<dbReference type="PANTHER" id="PTHR22946:SF0">
    <property type="entry name" value="DIENELACTONE HYDROLASE DOMAIN-CONTAINING PROTEIN"/>
    <property type="match status" value="1"/>
</dbReference>
<dbReference type="EC" id="3.1.-.-" evidence="2"/>
<protein>
    <submittedName>
        <fullName evidence="2">Dienelactone hydrolase family protein</fullName>
        <ecNumber evidence="2">3.1.-.-</ecNumber>
    </submittedName>
</protein>